<name>A0ABQ4YEP8_9ASTR</name>
<keyword evidence="3" id="KW-1185">Reference proteome</keyword>
<reference evidence="2" key="2">
    <citation type="submission" date="2022-01" db="EMBL/GenBank/DDBJ databases">
        <authorList>
            <person name="Yamashiro T."/>
            <person name="Shiraishi A."/>
            <person name="Satake H."/>
            <person name="Nakayama K."/>
        </authorList>
    </citation>
    <scope>NUCLEOTIDE SEQUENCE</scope>
</reference>
<gene>
    <name evidence="2" type="ORF">Tco_0725772</name>
</gene>
<dbReference type="EMBL" id="BQNB010010335">
    <property type="protein sequence ID" value="GJS75891.1"/>
    <property type="molecule type" value="Genomic_DNA"/>
</dbReference>
<feature type="region of interest" description="Disordered" evidence="1">
    <location>
        <begin position="112"/>
        <end position="139"/>
    </location>
</feature>
<dbReference type="Proteomes" id="UP001151760">
    <property type="component" value="Unassembled WGS sequence"/>
</dbReference>
<evidence type="ECO:0000256" key="1">
    <source>
        <dbReference type="SAM" id="MobiDB-lite"/>
    </source>
</evidence>
<comment type="caution">
    <text evidence="2">The sequence shown here is derived from an EMBL/GenBank/DDBJ whole genome shotgun (WGS) entry which is preliminary data.</text>
</comment>
<evidence type="ECO:0000313" key="2">
    <source>
        <dbReference type="EMBL" id="GJS75891.1"/>
    </source>
</evidence>
<sequence length="139" mass="15121">MSSASSAVTYTSVYTDSEPGRVFCGADEEISDGGPPRVIVLGYDGLPMQPVAPPSPDYIPGPEEPQTPLVTVGRGMCVEPMLINHLIPDLCARGLYYLEYIPLEDEHVFSVEEQPLPPIDSPTTESPRYVVESDPEEDP</sequence>
<proteinExistence type="predicted"/>
<protein>
    <submittedName>
        <fullName evidence="2">Uncharacterized protein</fullName>
    </submittedName>
</protein>
<reference evidence="2" key="1">
    <citation type="journal article" date="2022" name="Int. J. Mol. Sci.">
        <title>Draft Genome of Tanacetum Coccineum: Genomic Comparison of Closely Related Tanacetum-Family Plants.</title>
        <authorList>
            <person name="Yamashiro T."/>
            <person name="Shiraishi A."/>
            <person name="Nakayama K."/>
            <person name="Satake H."/>
        </authorList>
    </citation>
    <scope>NUCLEOTIDE SEQUENCE</scope>
</reference>
<organism evidence="2 3">
    <name type="scientific">Tanacetum coccineum</name>
    <dbReference type="NCBI Taxonomy" id="301880"/>
    <lineage>
        <taxon>Eukaryota</taxon>
        <taxon>Viridiplantae</taxon>
        <taxon>Streptophyta</taxon>
        <taxon>Embryophyta</taxon>
        <taxon>Tracheophyta</taxon>
        <taxon>Spermatophyta</taxon>
        <taxon>Magnoliopsida</taxon>
        <taxon>eudicotyledons</taxon>
        <taxon>Gunneridae</taxon>
        <taxon>Pentapetalae</taxon>
        <taxon>asterids</taxon>
        <taxon>campanulids</taxon>
        <taxon>Asterales</taxon>
        <taxon>Asteraceae</taxon>
        <taxon>Asteroideae</taxon>
        <taxon>Anthemideae</taxon>
        <taxon>Anthemidinae</taxon>
        <taxon>Tanacetum</taxon>
    </lineage>
</organism>
<accession>A0ABQ4YEP8</accession>
<evidence type="ECO:0000313" key="3">
    <source>
        <dbReference type="Proteomes" id="UP001151760"/>
    </source>
</evidence>